<keyword evidence="5 10" id="KW-0812">Transmembrane</keyword>
<dbReference type="Pfam" id="PF00999">
    <property type="entry name" value="Na_H_Exchanger"/>
    <property type="match status" value="1"/>
</dbReference>
<feature type="transmembrane region" description="Helical" evidence="10">
    <location>
        <begin position="65"/>
        <end position="87"/>
    </location>
</feature>
<accession>A0A2R6A801</accession>
<reference evidence="12 13" key="1">
    <citation type="submission" date="2017-04" db="EMBL/GenBank/DDBJ databases">
        <title>Novel microbial lineages endemic to geothermal iron-oxide mats fill important gaps in the evolutionary history of Archaea.</title>
        <authorList>
            <person name="Jay Z.J."/>
            <person name="Beam J.P."/>
            <person name="Dlakic M."/>
            <person name="Rusch D.B."/>
            <person name="Kozubal M.A."/>
            <person name="Inskeep W.P."/>
        </authorList>
    </citation>
    <scope>NUCLEOTIDE SEQUENCE [LARGE SCALE GENOMIC DNA]</scope>
    <source>
        <strain evidence="12">OSP_D</strain>
    </source>
</reference>
<proteinExistence type="predicted"/>
<evidence type="ECO:0000313" key="13">
    <source>
        <dbReference type="Proteomes" id="UP000240880"/>
    </source>
</evidence>
<evidence type="ECO:0000256" key="4">
    <source>
        <dbReference type="ARBA" id="ARBA00022475"/>
    </source>
</evidence>
<organism evidence="12 13">
    <name type="scientific">Candidatus Marsarchaeota G1 archaeon OSP_D</name>
    <dbReference type="NCBI Taxonomy" id="1978155"/>
    <lineage>
        <taxon>Archaea</taxon>
        <taxon>Candidatus Marsarchaeota</taxon>
        <taxon>Candidatus Marsarchaeota group 1</taxon>
    </lineage>
</organism>
<dbReference type="EMBL" id="NEXC01000068">
    <property type="protein sequence ID" value="PSN82520.1"/>
    <property type="molecule type" value="Genomic_DNA"/>
</dbReference>
<dbReference type="Proteomes" id="UP000240880">
    <property type="component" value="Unassembled WGS sequence"/>
</dbReference>
<dbReference type="GO" id="GO:1902600">
    <property type="term" value="P:proton transmembrane transport"/>
    <property type="evidence" value="ECO:0007669"/>
    <property type="project" value="InterPro"/>
</dbReference>
<feature type="transmembrane region" description="Helical" evidence="10">
    <location>
        <begin position="310"/>
        <end position="332"/>
    </location>
</feature>
<keyword evidence="8 10" id="KW-0472">Membrane</keyword>
<evidence type="ECO:0000313" key="12">
    <source>
        <dbReference type="EMBL" id="PSN82520.1"/>
    </source>
</evidence>
<dbReference type="Gene3D" id="1.20.1530.20">
    <property type="match status" value="1"/>
</dbReference>
<evidence type="ECO:0000256" key="3">
    <source>
        <dbReference type="ARBA" id="ARBA00022449"/>
    </source>
</evidence>
<name>A0A2R6A801_9ARCH</name>
<keyword evidence="9" id="KW-0175">Coiled coil</keyword>
<evidence type="ECO:0000256" key="5">
    <source>
        <dbReference type="ARBA" id="ARBA00022692"/>
    </source>
</evidence>
<evidence type="ECO:0000256" key="7">
    <source>
        <dbReference type="ARBA" id="ARBA00023065"/>
    </source>
</evidence>
<keyword evidence="4" id="KW-1003">Cell membrane</keyword>
<keyword evidence="6 10" id="KW-1133">Transmembrane helix</keyword>
<dbReference type="PANTHER" id="PTHR32507">
    <property type="entry name" value="NA(+)/H(+) ANTIPORTER 1"/>
    <property type="match status" value="1"/>
</dbReference>
<evidence type="ECO:0000256" key="2">
    <source>
        <dbReference type="ARBA" id="ARBA00022448"/>
    </source>
</evidence>
<evidence type="ECO:0000259" key="11">
    <source>
        <dbReference type="Pfam" id="PF00999"/>
    </source>
</evidence>
<feature type="domain" description="Cation/H+ exchanger transmembrane" evidence="11">
    <location>
        <begin position="21"/>
        <end position="404"/>
    </location>
</feature>
<dbReference type="InterPro" id="IPR006153">
    <property type="entry name" value="Cation/H_exchanger_TM"/>
</dbReference>
<evidence type="ECO:0000256" key="9">
    <source>
        <dbReference type="SAM" id="Coils"/>
    </source>
</evidence>
<keyword evidence="3" id="KW-0050">Antiport</keyword>
<evidence type="ECO:0000256" key="6">
    <source>
        <dbReference type="ARBA" id="ARBA00022989"/>
    </source>
</evidence>
<evidence type="ECO:0000256" key="8">
    <source>
        <dbReference type="ARBA" id="ARBA00023136"/>
    </source>
</evidence>
<protein>
    <recommendedName>
        <fullName evidence="11">Cation/H+ exchanger transmembrane domain-containing protein</fullName>
    </recommendedName>
</protein>
<feature type="transmembrane region" description="Helical" evidence="10">
    <location>
        <begin position="99"/>
        <end position="122"/>
    </location>
</feature>
<sequence>MLELLSATMQQSFNIVDQIGLILLIGIISARIAKLFRIPMLIPLLVTGLFLGPFGLGLIKPEYFGFSLSGLVIFVVPLFLFGEALSTDLNALRSVARPVILLVTLGVFVTALGVAAFSYFLLGLPVLVSLLLGSIVAATDPTVVVPLLQGVNKRIATLLKAESSLNDPVSIVMFSVTVQLMEGGTPPTALAVVLSLLKLLVGGALIGAAMGVVSTTLIQRFNVRERLSYVSLIVFVVAYSFAEYLGTSGIVAAVFCGIVFGHEIKSAIFSSAERQELFYFWENVSFLTQLVIFLLLGLNVTRGMLLGQGAIASVLVTASLILLIRPLAVFVSTAFDKMKNNERLFISWMGARGAVPAALASIVVGISASLGSFSSFSESVFEITLFTVVVSTLVVGFTTKPVARALKVVEREPFEELSALLAQRKTLKSALDYINEKKKSSPLSIYQNLEQELISRIEEVEKKIASLQSSIYTEEFLQRQTLLERREVLIAQLQKLAEMRRNEEITEEVYQKLRTELNKNLKEIERLLESAKAESPSKR</sequence>
<dbReference type="GO" id="GO:0005886">
    <property type="term" value="C:plasma membrane"/>
    <property type="evidence" value="ECO:0007669"/>
    <property type="project" value="UniProtKB-SubCell"/>
</dbReference>
<feature type="coiled-coil region" evidence="9">
    <location>
        <begin position="443"/>
        <end position="534"/>
    </location>
</feature>
<dbReference type="AlphaFoldDB" id="A0A2R6A801"/>
<evidence type="ECO:0000256" key="10">
    <source>
        <dbReference type="SAM" id="Phobius"/>
    </source>
</evidence>
<gene>
    <name evidence="12" type="ORF">B9Q01_07785</name>
</gene>
<evidence type="ECO:0000256" key="1">
    <source>
        <dbReference type="ARBA" id="ARBA00004651"/>
    </source>
</evidence>
<feature type="transmembrane region" description="Helical" evidence="10">
    <location>
        <begin position="248"/>
        <end position="265"/>
    </location>
</feature>
<dbReference type="GO" id="GO:0015297">
    <property type="term" value="F:antiporter activity"/>
    <property type="evidence" value="ECO:0007669"/>
    <property type="project" value="UniProtKB-KW"/>
</dbReference>
<feature type="transmembrane region" description="Helical" evidence="10">
    <location>
        <begin position="12"/>
        <end position="33"/>
    </location>
</feature>
<keyword evidence="2" id="KW-0813">Transport</keyword>
<keyword evidence="7" id="KW-0406">Ion transport</keyword>
<comment type="caution">
    <text evidence="12">The sequence shown here is derived from an EMBL/GenBank/DDBJ whole genome shotgun (WGS) entry which is preliminary data.</text>
</comment>
<feature type="transmembrane region" description="Helical" evidence="10">
    <location>
        <begin position="277"/>
        <end position="298"/>
    </location>
</feature>
<comment type="subcellular location">
    <subcellularLocation>
        <location evidence="1">Cell membrane</location>
        <topology evidence="1">Multi-pass membrane protein</topology>
    </subcellularLocation>
</comment>
<dbReference type="InterPro" id="IPR038770">
    <property type="entry name" value="Na+/solute_symporter_sf"/>
</dbReference>
<feature type="transmembrane region" description="Helical" evidence="10">
    <location>
        <begin position="40"/>
        <end position="59"/>
    </location>
</feature>
<dbReference type="PANTHER" id="PTHR32507:SF0">
    <property type="entry name" value="NA(+)_H(+) ANTIPORTER 2-RELATED"/>
    <property type="match status" value="1"/>
</dbReference>
<feature type="transmembrane region" description="Helical" evidence="10">
    <location>
        <begin position="189"/>
        <end position="214"/>
    </location>
</feature>
<feature type="transmembrane region" description="Helical" evidence="10">
    <location>
        <begin position="353"/>
        <end position="373"/>
    </location>
</feature>
<feature type="transmembrane region" description="Helical" evidence="10">
    <location>
        <begin position="379"/>
        <end position="397"/>
    </location>
</feature>